<reference evidence="6 7" key="1">
    <citation type="journal article" date="2012" name="J. Bacteriol.">
        <title>Draft Genome Sequence of Bacillus isronensis Strain B3W22, Isolated from the Upper Atmosphere.</title>
        <authorList>
            <person name="Shivaji S."/>
            <person name="Ara S."/>
            <person name="Singh S.K."/>
            <person name="Bandi S."/>
            <person name="Singh A."/>
            <person name="Pinnaka A.K."/>
        </authorList>
    </citation>
    <scope>NUCLEOTIDE SEQUENCE [LARGE SCALE GENOMIC DNA]</scope>
    <source>
        <strain evidence="6 7">B3W22</strain>
    </source>
</reference>
<keyword evidence="1 4" id="KW-0479">Metal-binding</keyword>
<comment type="similarity">
    <text evidence="5">Belongs to the metallo-dependent hydrolases superfamily. Phosphotriesterase family.</text>
</comment>
<feature type="binding site" description="via carbamate group" evidence="4">
    <location>
        <position position="136"/>
    </location>
    <ligand>
        <name>Zn(2+)</name>
        <dbReference type="ChEBI" id="CHEBI:29105"/>
        <label>1</label>
    </ligand>
</feature>
<organism evidence="6 7">
    <name type="scientific">Solibacillus isronensis B3W22</name>
    <dbReference type="NCBI Taxonomy" id="1224748"/>
    <lineage>
        <taxon>Bacteria</taxon>
        <taxon>Bacillati</taxon>
        <taxon>Bacillota</taxon>
        <taxon>Bacilli</taxon>
        <taxon>Bacillales</taxon>
        <taxon>Caryophanaceae</taxon>
        <taxon>Solibacillus</taxon>
    </lineage>
</organism>
<evidence type="ECO:0000313" key="6">
    <source>
        <dbReference type="EMBL" id="EKB45166.1"/>
    </source>
</evidence>
<evidence type="ECO:0000313" key="7">
    <source>
        <dbReference type="Proteomes" id="UP000004738"/>
    </source>
</evidence>
<dbReference type="RefSeq" id="WP_008406101.1">
    <property type="nucleotide sequence ID" value="NZ_AMCK01000009.1"/>
</dbReference>
<keyword evidence="2 6" id="KW-0378">Hydrolase</keyword>
<feature type="binding site" evidence="4">
    <location>
        <position position="23"/>
    </location>
    <ligand>
        <name>Zn(2+)</name>
        <dbReference type="ChEBI" id="CHEBI:29105"/>
        <label>1</label>
    </ligand>
</feature>
<comment type="cofactor">
    <cofactor evidence="4">
        <name>a divalent metal cation</name>
        <dbReference type="ChEBI" id="CHEBI:60240"/>
    </cofactor>
    <text evidence="4">Binds 2 divalent metal cations per subunit.</text>
</comment>
<comment type="caution">
    <text evidence="6">The sequence shown here is derived from an EMBL/GenBank/DDBJ whole genome shotgun (WGS) entry which is preliminary data.</text>
</comment>
<feature type="modified residue" description="N6-carboxylysine" evidence="3 5">
    <location>
        <position position="136"/>
    </location>
</feature>
<dbReference type="InterPro" id="IPR001559">
    <property type="entry name" value="Phosphotriesterase"/>
</dbReference>
<evidence type="ECO:0000256" key="1">
    <source>
        <dbReference type="ARBA" id="ARBA00022723"/>
    </source>
</evidence>
<sequence length="314" mass="35649">MKVNSVLGELHIDDLGYTLVHEHMRTRSEAVAVQFPHLYDEQEEFELAKKQVLGAKAYGVKTIFDPTVMGLDRDVKLMEKISKETGVQIIAATGVYTFDTLPTRFAVNDIDFLAEQFVRDIEVGIQNTPIKAGFLKCATDVQGITPGVEKVIRAVARAHLQTGKPIMTHSHPATETGLRQIEIFEQEGVDLSKVLIGHCGDTDNIDYIQRVLDYGVFIGMDRYGISRVLSTQKRNETVLQLLDKGYENRIFLSQDYCCTTDMYKPNDLKKHVHPDWSMTYLLETVIPMLKEHGVTDKQLETIMVNNVKRWFKAI</sequence>
<dbReference type="EC" id="3.1.8.1" evidence="6"/>
<evidence type="ECO:0000256" key="3">
    <source>
        <dbReference type="PIRSR" id="PIRSR601559-50"/>
    </source>
</evidence>
<dbReference type="PROSITE" id="PS51347">
    <property type="entry name" value="PHOSPHOTRIESTERASE_2"/>
    <property type="match status" value="1"/>
</dbReference>
<dbReference type="GO" id="GO:0008270">
    <property type="term" value="F:zinc ion binding"/>
    <property type="evidence" value="ECO:0007669"/>
    <property type="project" value="InterPro"/>
</dbReference>
<feature type="binding site" evidence="4">
    <location>
        <position position="169"/>
    </location>
    <ligand>
        <name>Zn(2+)</name>
        <dbReference type="ChEBI" id="CHEBI:29105"/>
        <label>2</label>
    </ligand>
</feature>
<feature type="binding site" evidence="4">
    <location>
        <position position="21"/>
    </location>
    <ligand>
        <name>Zn(2+)</name>
        <dbReference type="ChEBI" id="CHEBI:29105"/>
        <label>1</label>
    </ligand>
</feature>
<dbReference type="Gene3D" id="3.20.20.140">
    <property type="entry name" value="Metal-dependent hydrolases"/>
    <property type="match status" value="1"/>
</dbReference>
<name>K1KRQ2_9BACL</name>
<accession>K1KRQ2</accession>
<dbReference type="AlphaFoldDB" id="K1KRQ2"/>
<evidence type="ECO:0000256" key="4">
    <source>
        <dbReference type="PIRSR" id="PIRSR601559-51"/>
    </source>
</evidence>
<dbReference type="Proteomes" id="UP000004738">
    <property type="component" value="Unassembled WGS sequence"/>
</dbReference>
<dbReference type="Pfam" id="PF02126">
    <property type="entry name" value="PTE"/>
    <property type="match status" value="1"/>
</dbReference>
<dbReference type="SUPFAM" id="SSF51556">
    <property type="entry name" value="Metallo-dependent hydrolases"/>
    <property type="match status" value="1"/>
</dbReference>
<feature type="binding site" description="via carbamate group" evidence="4">
    <location>
        <position position="136"/>
    </location>
    <ligand>
        <name>Zn(2+)</name>
        <dbReference type="ChEBI" id="CHEBI:29105"/>
        <label>2</label>
    </ligand>
</feature>
<dbReference type="PANTHER" id="PTHR10819">
    <property type="entry name" value="PHOSPHOTRIESTERASE-RELATED"/>
    <property type="match status" value="1"/>
</dbReference>
<keyword evidence="7" id="KW-1185">Reference proteome</keyword>
<feature type="binding site" evidence="4">
    <location>
        <position position="255"/>
    </location>
    <ligand>
        <name>Zn(2+)</name>
        <dbReference type="ChEBI" id="CHEBI:29105"/>
        <label>1</label>
    </ligand>
</feature>
<dbReference type="InterPro" id="IPR032466">
    <property type="entry name" value="Metal_Hydrolase"/>
</dbReference>
<proteinExistence type="inferred from homology"/>
<protein>
    <submittedName>
        <fullName evidence="6">Parathion hydrolase</fullName>
        <ecNumber evidence="6">3.1.8.1</ecNumber>
    </submittedName>
</protein>
<dbReference type="PANTHER" id="PTHR10819:SF3">
    <property type="entry name" value="PHOSPHOTRIESTERASE-RELATED PROTEIN"/>
    <property type="match status" value="1"/>
</dbReference>
<evidence type="ECO:0000256" key="2">
    <source>
        <dbReference type="ARBA" id="ARBA00022801"/>
    </source>
</evidence>
<gene>
    <name evidence="6" type="primary">opd</name>
    <name evidence="6" type="ORF">B857_02045</name>
</gene>
<dbReference type="PATRIC" id="fig|1224748.3.peg.2024"/>
<dbReference type="EMBL" id="AMCK01000009">
    <property type="protein sequence ID" value="EKB45166.1"/>
    <property type="molecule type" value="Genomic_DNA"/>
</dbReference>
<feature type="binding site" evidence="4">
    <location>
        <position position="198"/>
    </location>
    <ligand>
        <name>Zn(2+)</name>
        <dbReference type="ChEBI" id="CHEBI:29105"/>
        <label>2</label>
    </ligand>
</feature>
<dbReference type="PIRSF" id="PIRSF016839">
    <property type="entry name" value="PhP"/>
    <property type="match status" value="1"/>
</dbReference>
<evidence type="ECO:0000256" key="5">
    <source>
        <dbReference type="PROSITE-ProRule" id="PRU00679"/>
    </source>
</evidence>
<dbReference type="GO" id="GO:0004063">
    <property type="term" value="F:aryldialkylphosphatase activity"/>
    <property type="evidence" value="ECO:0007669"/>
    <property type="project" value="UniProtKB-EC"/>
</dbReference>